<keyword evidence="3" id="KW-0808">Transferase</keyword>
<organism evidence="9 10">
    <name type="scientific">Psychroflexus salis</name>
    <dbReference type="NCBI Taxonomy" id="1526574"/>
    <lineage>
        <taxon>Bacteria</taxon>
        <taxon>Pseudomonadati</taxon>
        <taxon>Bacteroidota</taxon>
        <taxon>Flavobacteriia</taxon>
        <taxon>Flavobacteriales</taxon>
        <taxon>Flavobacteriaceae</taxon>
        <taxon>Psychroflexus</taxon>
    </lineage>
</organism>
<keyword evidence="10" id="KW-1185">Reference proteome</keyword>
<evidence type="ECO:0000256" key="8">
    <source>
        <dbReference type="SAM" id="Phobius"/>
    </source>
</evidence>
<sequence>MYSVLFLILTNLLKNADLNFKQLTYISIVFYALFLFSTPNLSQDFYRFIWDGRMLANGISPYLFTPNEILKQNPEIIPQAQDLVNGMQNLNASHYSNYPPVSQWIYVLAAAIAPKSILGATIVMRIILILANVGILYFGKKILGHLNLPLNNIFWFSLNPLIILELVGNLHYEGLMLLFLLAAIYFILKQKTRIAALFFGLSVATKLLPLVLLPIFYRFFSQNHKPTSIFRNKNLLQFIQFTALSIFVFILSFWGLIEEHFFKNFSSSIALWFGTFEFNASFYYLFRWIGFQLVGWNTIATLSKIGSVSIFIYILYLAFLKKTSSQKAIFQLLLFGVSFYFLFSTTVHPWYIATPLLLSVFTRFKFLIVWSFTVILSYAAYQNEIYTEKIGLIALEYTLVLGYLIYDLLCLKKKKSVFLK</sequence>
<feature type="transmembrane region" description="Helical" evidence="8">
    <location>
        <begin position="269"/>
        <end position="286"/>
    </location>
</feature>
<dbReference type="Pfam" id="PF26314">
    <property type="entry name" value="MptA_B_family"/>
    <property type="match status" value="1"/>
</dbReference>
<dbReference type="AlphaFoldDB" id="A0A916ZKH0"/>
<dbReference type="Proteomes" id="UP000599688">
    <property type="component" value="Unassembled WGS sequence"/>
</dbReference>
<dbReference type="GO" id="GO:0016757">
    <property type="term" value="F:glycosyltransferase activity"/>
    <property type="evidence" value="ECO:0007669"/>
    <property type="project" value="UniProtKB-KW"/>
</dbReference>
<gene>
    <name evidence="9" type="ORF">GCM10010831_00050</name>
</gene>
<dbReference type="NCBIfam" id="NF038066">
    <property type="entry name" value="MptB"/>
    <property type="match status" value="1"/>
</dbReference>
<name>A0A916ZKH0_9FLAO</name>
<proteinExistence type="inferred from homology"/>
<feature type="transmembrane region" description="Helical" evidence="8">
    <location>
        <begin position="170"/>
        <end position="188"/>
    </location>
</feature>
<dbReference type="GO" id="GO:0016020">
    <property type="term" value="C:membrane"/>
    <property type="evidence" value="ECO:0007669"/>
    <property type="project" value="UniProtKB-SubCell"/>
</dbReference>
<evidence type="ECO:0000256" key="6">
    <source>
        <dbReference type="ARBA" id="ARBA00023136"/>
    </source>
</evidence>
<dbReference type="EMBL" id="BMGL01000001">
    <property type="protein sequence ID" value="GGE02227.1"/>
    <property type="molecule type" value="Genomic_DNA"/>
</dbReference>
<keyword evidence="2" id="KW-0328">Glycosyltransferase</keyword>
<evidence type="ECO:0000256" key="3">
    <source>
        <dbReference type="ARBA" id="ARBA00022679"/>
    </source>
</evidence>
<keyword evidence="6 8" id="KW-0472">Membrane</keyword>
<evidence type="ECO:0000256" key="7">
    <source>
        <dbReference type="ARBA" id="ARBA00043987"/>
    </source>
</evidence>
<evidence type="ECO:0000313" key="9">
    <source>
        <dbReference type="EMBL" id="GGE02227.1"/>
    </source>
</evidence>
<feature type="transmembrane region" description="Helical" evidence="8">
    <location>
        <begin position="332"/>
        <end position="352"/>
    </location>
</feature>
<keyword evidence="4 8" id="KW-0812">Transmembrane</keyword>
<feature type="transmembrane region" description="Helical" evidence="8">
    <location>
        <begin position="364"/>
        <end position="381"/>
    </location>
</feature>
<evidence type="ECO:0000313" key="10">
    <source>
        <dbReference type="Proteomes" id="UP000599688"/>
    </source>
</evidence>
<feature type="transmembrane region" description="Helical" evidence="8">
    <location>
        <begin position="195"/>
        <end position="217"/>
    </location>
</feature>
<feature type="transmembrane region" description="Helical" evidence="8">
    <location>
        <begin position="23"/>
        <end position="41"/>
    </location>
</feature>
<accession>A0A916ZKH0</accession>
<feature type="transmembrane region" description="Helical" evidence="8">
    <location>
        <begin position="104"/>
        <end position="130"/>
    </location>
</feature>
<feature type="transmembrane region" description="Helical" evidence="8">
    <location>
        <begin position="298"/>
        <end position="320"/>
    </location>
</feature>
<feature type="transmembrane region" description="Helical" evidence="8">
    <location>
        <begin position="237"/>
        <end position="257"/>
    </location>
</feature>
<feature type="transmembrane region" description="Helical" evidence="8">
    <location>
        <begin position="390"/>
        <end position="409"/>
    </location>
</feature>
<comment type="caution">
    <text evidence="9">The sequence shown here is derived from an EMBL/GenBank/DDBJ whole genome shotgun (WGS) entry which is preliminary data.</text>
</comment>
<evidence type="ECO:0000256" key="1">
    <source>
        <dbReference type="ARBA" id="ARBA00004141"/>
    </source>
</evidence>
<comment type="similarity">
    <text evidence="7">Belongs to the MptA/B family.</text>
</comment>
<evidence type="ECO:0000256" key="4">
    <source>
        <dbReference type="ARBA" id="ARBA00022692"/>
    </source>
</evidence>
<evidence type="ECO:0000256" key="2">
    <source>
        <dbReference type="ARBA" id="ARBA00022676"/>
    </source>
</evidence>
<evidence type="ECO:0000256" key="5">
    <source>
        <dbReference type="ARBA" id="ARBA00022989"/>
    </source>
</evidence>
<reference evidence="9 10" key="1">
    <citation type="journal article" date="2014" name="Int. J. Syst. Evol. Microbiol.">
        <title>Complete genome sequence of Corynebacterium casei LMG S-19264T (=DSM 44701T), isolated from a smear-ripened cheese.</title>
        <authorList>
            <consortium name="US DOE Joint Genome Institute (JGI-PGF)"/>
            <person name="Walter F."/>
            <person name="Albersmeier A."/>
            <person name="Kalinowski J."/>
            <person name="Ruckert C."/>
        </authorList>
    </citation>
    <scope>NUCLEOTIDE SEQUENCE [LARGE SCALE GENOMIC DNA]</scope>
    <source>
        <strain evidence="9 10">CGMCC 1.12925</strain>
    </source>
</reference>
<evidence type="ECO:0008006" key="11">
    <source>
        <dbReference type="Google" id="ProtNLM"/>
    </source>
</evidence>
<keyword evidence="5 8" id="KW-1133">Transmembrane helix</keyword>
<dbReference type="InterPro" id="IPR049829">
    <property type="entry name" value="MptA/B-like"/>
</dbReference>
<protein>
    <recommendedName>
        <fullName evidence="11">Mannosyltransferase</fullName>
    </recommendedName>
</protein>
<comment type="subcellular location">
    <subcellularLocation>
        <location evidence="1">Membrane</location>
        <topology evidence="1">Multi-pass membrane protein</topology>
    </subcellularLocation>
</comment>